<dbReference type="InterPro" id="IPR051541">
    <property type="entry name" value="PTS_SugarTrans_NitroReg"/>
</dbReference>
<dbReference type="InterPro" id="IPR002178">
    <property type="entry name" value="PTS_EIIA_type-2_dom"/>
</dbReference>
<dbReference type="AlphaFoldDB" id="A0A235B3D9"/>
<evidence type="ECO:0000259" key="1">
    <source>
        <dbReference type="PROSITE" id="PS51094"/>
    </source>
</evidence>
<dbReference type="SUPFAM" id="SSF55804">
    <property type="entry name" value="Phoshotransferase/anion transport protein"/>
    <property type="match status" value="1"/>
</dbReference>
<dbReference type="PANTHER" id="PTHR47738:SF3">
    <property type="entry name" value="PHOSPHOTRANSFERASE SYSTEM MANNITOL_FRUCTOSE-SPECIFIC IIA DOMAIN CONTAINING PROTEIN"/>
    <property type="match status" value="1"/>
</dbReference>
<reference evidence="2 3" key="1">
    <citation type="submission" date="2017-07" db="EMBL/GenBank/DDBJ databases">
        <title>The genome sequence of Paludifilum halophilum highlights mechanisms for microbial adaptation to high salt environemnts.</title>
        <authorList>
            <person name="Belbahri L."/>
        </authorList>
    </citation>
    <scope>NUCLEOTIDE SEQUENCE [LARGE SCALE GENOMIC DNA]</scope>
    <source>
        <strain evidence="2 3">DSM 102817</strain>
    </source>
</reference>
<dbReference type="Gene3D" id="3.40.930.10">
    <property type="entry name" value="Mannitol-specific EII, Chain A"/>
    <property type="match status" value="1"/>
</dbReference>
<dbReference type="OrthoDB" id="370976at2"/>
<evidence type="ECO:0000313" key="3">
    <source>
        <dbReference type="Proteomes" id="UP000215459"/>
    </source>
</evidence>
<protein>
    <submittedName>
        <fullName evidence="2">PTS sugar transporter subunit IIA</fullName>
    </submittedName>
</protein>
<dbReference type="PANTHER" id="PTHR47738">
    <property type="entry name" value="PTS SYSTEM FRUCTOSE-LIKE EIIA COMPONENT-RELATED"/>
    <property type="match status" value="1"/>
</dbReference>
<keyword evidence="2" id="KW-0813">Transport</keyword>
<dbReference type="PROSITE" id="PS51094">
    <property type="entry name" value="PTS_EIIA_TYPE_2"/>
    <property type="match status" value="1"/>
</dbReference>
<comment type="caution">
    <text evidence="2">The sequence shown here is derived from an EMBL/GenBank/DDBJ whole genome shotgun (WGS) entry which is preliminary data.</text>
</comment>
<keyword evidence="2" id="KW-0762">Sugar transport</keyword>
<feature type="domain" description="PTS EIIA type-2" evidence="1">
    <location>
        <begin position="4"/>
        <end position="151"/>
    </location>
</feature>
<dbReference type="CDD" id="cd00211">
    <property type="entry name" value="PTS_IIA_fru"/>
    <property type="match status" value="1"/>
</dbReference>
<proteinExistence type="predicted"/>
<keyword evidence="3" id="KW-1185">Reference proteome</keyword>
<dbReference type="RefSeq" id="WP_094265389.1">
    <property type="nucleotide sequence ID" value="NZ_NOWF01000009.1"/>
</dbReference>
<gene>
    <name evidence="2" type="ORF">CHM34_14850</name>
</gene>
<sequence length="162" mass="18071">MSTLLIDQSLILQNIKANTKEEVLTLMASNMREQGVVKESYIQAIIDREKIYPTGLPTQGVSVAIPHTDRVHVNKKSLSVGVLTEPVHFVLMGEDDRTTPVKLVFMLAMDEDHAQLSLLQKLMSVFQNAECLSYLAAEEDKAKIIAMLNHALELPEKGDEKI</sequence>
<evidence type="ECO:0000313" key="2">
    <source>
        <dbReference type="EMBL" id="OYD06826.1"/>
    </source>
</evidence>
<accession>A0A235B3D9</accession>
<organism evidence="2 3">
    <name type="scientific">Paludifilum halophilum</name>
    <dbReference type="NCBI Taxonomy" id="1642702"/>
    <lineage>
        <taxon>Bacteria</taxon>
        <taxon>Bacillati</taxon>
        <taxon>Bacillota</taxon>
        <taxon>Bacilli</taxon>
        <taxon>Bacillales</taxon>
        <taxon>Thermoactinomycetaceae</taxon>
        <taxon>Paludifilum</taxon>
    </lineage>
</organism>
<name>A0A235B3D9_9BACL</name>
<dbReference type="EMBL" id="NOWF01000009">
    <property type="protein sequence ID" value="OYD06826.1"/>
    <property type="molecule type" value="Genomic_DNA"/>
</dbReference>
<dbReference type="Proteomes" id="UP000215459">
    <property type="component" value="Unassembled WGS sequence"/>
</dbReference>
<dbReference type="Pfam" id="PF00359">
    <property type="entry name" value="PTS_EIIA_2"/>
    <property type="match status" value="1"/>
</dbReference>
<dbReference type="InterPro" id="IPR016152">
    <property type="entry name" value="PTrfase/Anion_transptr"/>
</dbReference>